<reference evidence="9 13" key="1">
    <citation type="submission" date="2015-09" db="EMBL/GenBank/DDBJ databases">
        <authorList>
            <consortium name="Pathogen Informatics"/>
        </authorList>
    </citation>
    <scope>NUCLEOTIDE SEQUENCE [LARGE SCALE GENOMIC DNA]</scope>
    <source>
        <strain evidence="9 13">2789STDY5834948</strain>
    </source>
</reference>
<dbReference type="InterPro" id="IPR002035">
    <property type="entry name" value="VWF_A"/>
</dbReference>
<feature type="compositionally biased region" description="Low complexity" evidence="6">
    <location>
        <begin position="482"/>
        <end position="492"/>
    </location>
</feature>
<dbReference type="PANTHER" id="PTHR22550:SF5">
    <property type="entry name" value="LEUCINE ZIPPER PROTEIN 4"/>
    <property type="match status" value="1"/>
</dbReference>
<dbReference type="PROSITE" id="PS50234">
    <property type="entry name" value="VWFA"/>
    <property type="match status" value="1"/>
</dbReference>
<evidence type="ECO:0000313" key="11">
    <source>
        <dbReference type="EMBL" id="MRZ04956.1"/>
    </source>
</evidence>
<evidence type="ECO:0000313" key="16">
    <source>
        <dbReference type="Proteomes" id="UP000471216"/>
    </source>
</evidence>
<evidence type="ECO:0000313" key="15">
    <source>
        <dbReference type="Proteomes" id="UP000450599"/>
    </source>
</evidence>
<dbReference type="Proteomes" id="UP000284660">
    <property type="component" value="Unassembled WGS sequence"/>
</dbReference>
<evidence type="ECO:0000313" key="9">
    <source>
        <dbReference type="EMBL" id="CUP47166.1"/>
    </source>
</evidence>
<reference evidence="15 16" key="3">
    <citation type="journal article" date="2019" name="Nat. Med.">
        <title>A library of human gut bacterial isolates paired with longitudinal multiomics data enables mechanistic microbiome research.</title>
        <authorList>
            <person name="Poyet M."/>
            <person name="Groussin M."/>
            <person name="Gibbons S.M."/>
            <person name="Avila-Pacheco J."/>
            <person name="Jiang X."/>
            <person name="Kearney S.M."/>
            <person name="Perrotta A.R."/>
            <person name="Berdy B."/>
            <person name="Zhao S."/>
            <person name="Lieberman T.D."/>
            <person name="Swanson P.K."/>
            <person name="Smith M."/>
            <person name="Roesemann S."/>
            <person name="Alexander J.E."/>
            <person name="Rich S.A."/>
            <person name="Livny J."/>
            <person name="Vlamakis H."/>
            <person name="Clish C."/>
            <person name="Bullock K."/>
            <person name="Deik A."/>
            <person name="Scott J."/>
            <person name="Pierce K.A."/>
            <person name="Xavier R.J."/>
            <person name="Alm E.J."/>
        </authorList>
    </citation>
    <scope>NUCLEOTIDE SEQUENCE [LARGE SCALE GENOMIC DNA]</scope>
    <source>
        <strain evidence="11 16">BIOML-A10</strain>
        <strain evidence="10 15">BIOML-A11</strain>
    </source>
</reference>
<dbReference type="SMART" id="SM00327">
    <property type="entry name" value="VWA"/>
    <property type="match status" value="1"/>
</dbReference>
<feature type="region of interest" description="Disordered" evidence="6">
    <location>
        <begin position="481"/>
        <end position="574"/>
    </location>
</feature>
<evidence type="ECO:0000313" key="14">
    <source>
        <dbReference type="Proteomes" id="UP000284660"/>
    </source>
</evidence>
<keyword evidence="1" id="KW-1003">Cell membrane</keyword>
<feature type="transmembrane region" description="Helical" evidence="7">
    <location>
        <begin position="59"/>
        <end position="78"/>
    </location>
</feature>
<dbReference type="AlphaFoldDB" id="A0A174NHP2"/>
<keyword evidence="5" id="KW-0802">TPR repeat</keyword>
<dbReference type="EMBL" id="WKMW01000001">
    <property type="protein sequence ID" value="MRY83003.1"/>
    <property type="molecule type" value="Genomic_DNA"/>
</dbReference>
<feature type="compositionally biased region" description="Basic and acidic residues" evidence="6">
    <location>
        <begin position="548"/>
        <end position="558"/>
    </location>
</feature>
<feature type="domain" description="VWFA" evidence="8">
    <location>
        <begin position="91"/>
        <end position="287"/>
    </location>
</feature>
<dbReference type="Pfam" id="PF13414">
    <property type="entry name" value="TPR_11"/>
    <property type="match status" value="1"/>
</dbReference>
<evidence type="ECO:0000259" key="8">
    <source>
        <dbReference type="PROSITE" id="PS50234"/>
    </source>
</evidence>
<dbReference type="PROSITE" id="PS50005">
    <property type="entry name" value="TPR"/>
    <property type="match status" value="1"/>
</dbReference>
<dbReference type="EMBL" id="WKMX01000001">
    <property type="protein sequence ID" value="MRZ04956.1"/>
    <property type="molecule type" value="Genomic_DNA"/>
</dbReference>
<evidence type="ECO:0000313" key="13">
    <source>
        <dbReference type="Proteomes" id="UP000095332"/>
    </source>
</evidence>
<dbReference type="Proteomes" id="UP000450599">
    <property type="component" value="Unassembled WGS sequence"/>
</dbReference>
<dbReference type="SUPFAM" id="SSF48452">
    <property type="entry name" value="TPR-like"/>
    <property type="match status" value="1"/>
</dbReference>
<dbReference type="PROSITE" id="PS50293">
    <property type="entry name" value="TPR_REGION"/>
    <property type="match status" value="1"/>
</dbReference>
<dbReference type="InterPro" id="IPR036465">
    <property type="entry name" value="vWFA_dom_sf"/>
</dbReference>
<evidence type="ECO:0000256" key="4">
    <source>
        <dbReference type="ARBA" id="ARBA00023136"/>
    </source>
</evidence>
<sequence length="574" mass="64968">MFRFAHPDFLYLLFLLPALVAFYVYAMIVKKKAIKKYGNPTLLAELMPEVSTKRQHLKFWLLFGAITMVIFIIAGPQFGSKLETVKRQGVEIMVCLDVSNSMLAEDVSPNRLDKAKQMLSRLTDGFTNDKVGLIVFAGDAFTQLPITSDYISAKMFLSSINPSMVSTQGTAIGAAINLAARSFTPDETTDKAIILITDGENHEDDAIGAAKAAAEKGIHVNIVGMGDPKGSPIPIQGSNNYMKDKDGNVVITKLNEQMGQEIAAAGNGMYVRADNTNSALKALQKEIEKMNKTELDSKVYSEYDEQFQIFAWIALFLLIADFMTLDRKNRIFRKVKLFSLILFLCAGTVSAQKAERKNVREGNKLYESEKYTESEIAYRKSLEVNPRSTEGTYNLGNSLYKQGKFPEAAEQYQLIAGQGEKMVATPEGKARLSEVYHNMGNIFMQNKDYGKAVEVYKQSLRLNPKDDETRYNLALAQKLLSDQQNQDQSQDQQNDDKQENKDQKDDQQQQQQQQPQDDQKQDKTQEQQQQGEQMSKDNAQQMLDAFLQDEKDTQEKVKKAQMQQQQRRKTEKEW</sequence>
<evidence type="ECO:0000256" key="3">
    <source>
        <dbReference type="ARBA" id="ARBA00022989"/>
    </source>
</evidence>
<keyword evidence="9" id="KW-0808">Transferase</keyword>
<dbReference type="InterPro" id="IPR011990">
    <property type="entry name" value="TPR-like_helical_dom_sf"/>
</dbReference>
<dbReference type="InterPro" id="IPR019734">
    <property type="entry name" value="TPR_rpt"/>
</dbReference>
<dbReference type="GO" id="GO:0016740">
    <property type="term" value="F:transferase activity"/>
    <property type="evidence" value="ECO:0007669"/>
    <property type="project" value="UniProtKB-KW"/>
</dbReference>
<organism evidence="9 13">
    <name type="scientific">Parabacteroides distasonis</name>
    <dbReference type="NCBI Taxonomy" id="823"/>
    <lineage>
        <taxon>Bacteria</taxon>
        <taxon>Pseudomonadati</taxon>
        <taxon>Bacteroidota</taxon>
        <taxon>Bacteroidia</taxon>
        <taxon>Bacteroidales</taxon>
        <taxon>Tannerellaceae</taxon>
        <taxon>Parabacteroides</taxon>
    </lineage>
</organism>
<dbReference type="Pfam" id="PF13432">
    <property type="entry name" value="TPR_16"/>
    <property type="match status" value="1"/>
</dbReference>
<dbReference type="Pfam" id="PF00092">
    <property type="entry name" value="VWA"/>
    <property type="match status" value="1"/>
</dbReference>
<evidence type="ECO:0000256" key="5">
    <source>
        <dbReference type="PROSITE-ProRule" id="PRU00339"/>
    </source>
</evidence>
<evidence type="ECO:0000256" key="2">
    <source>
        <dbReference type="ARBA" id="ARBA00022692"/>
    </source>
</evidence>
<keyword evidence="4 7" id="KW-0472">Membrane</keyword>
<dbReference type="Proteomes" id="UP000471216">
    <property type="component" value="Unassembled WGS sequence"/>
</dbReference>
<reference evidence="12 14" key="2">
    <citation type="submission" date="2018-08" db="EMBL/GenBank/DDBJ databases">
        <title>A genome reference for cultivated species of the human gut microbiota.</title>
        <authorList>
            <person name="Zou Y."/>
            <person name="Xue W."/>
            <person name="Luo G."/>
        </authorList>
    </citation>
    <scope>NUCLEOTIDE SEQUENCE [LARGE SCALE GENOMIC DNA]</scope>
    <source>
        <strain evidence="12 14">AM30-4</strain>
    </source>
</reference>
<keyword evidence="2 7" id="KW-0812">Transmembrane</keyword>
<evidence type="ECO:0000256" key="1">
    <source>
        <dbReference type="ARBA" id="ARBA00022475"/>
    </source>
</evidence>
<evidence type="ECO:0000256" key="6">
    <source>
        <dbReference type="SAM" id="MobiDB-lite"/>
    </source>
</evidence>
<protein>
    <submittedName>
        <fullName evidence="9">Predicted O-linked N-acetylglucosamine transferase, SPINDLY family</fullName>
    </submittedName>
    <submittedName>
        <fullName evidence="10">VWA domain-containing protein</fullName>
    </submittedName>
</protein>
<dbReference type="InterPro" id="IPR050768">
    <property type="entry name" value="UPF0353/GerABKA_families"/>
</dbReference>
<dbReference type="EMBL" id="CZBM01000001">
    <property type="protein sequence ID" value="CUP47166.1"/>
    <property type="molecule type" value="Genomic_DNA"/>
</dbReference>
<proteinExistence type="predicted"/>
<feature type="transmembrane region" description="Helical" evidence="7">
    <location>
        <begin position="12"/>
        <end position="29"/>
    </location>
</feature>
<keyword evidence="3 7" id="KW-1133">Transmembrane helix</keyword>
<evidence type="ECO:0000256" key="7">
    <source>
        <dbReference type="SAM" id="Phobius"/>
    </source>
</evidence>
<dbReference type="EMBL" id="QSJN01000001">
    <property type="protein sequence ID" value="RHD78046.1"/>
    <property type="molecule type" value="Genomic_DNA"/>
</dbReference>
<dbReference type="SUPFAM" id="SSF53300">
    <property type="entry name" value="vWA-like"/>
    <property type="match status" value="1"/>
</dbReference>
<accession>A0A174NHP2</accession>
<evidence type="ECO:0000313" key="12">
    <source>
        <dbReference type="EMBL" id="RHD78046.1"/>
    </source>
</evidence>
<dbReference type="PANTHER" id="PTHR22550">
    <property type="entry name" value="SPORE GERMINATION PROTEIN"/>
    <property type="match status" value="1"/>
</dbReference>
<gene>
    <name evidence="12" type="ORF">DW782_01775</name>
    <name evidence="9" type="ORF">ERS852560_00053</name>
    <name evidence="11" type="ORF">GKD54_01730</name>
    <name evidence="10" type="ORF">GKD58_01730</name>
</gene>
<dbReference type="Gene3D" id="1.25.40.10">
    <property type="entry name" value="Tetratricopeptide repeat domain"/>
    <property type="match status" value="2"/>
</dbReference>
<dbReference type="Proteomes" id="UP000095332">
    <property type="component" value="Unassembled WGS sequence"/>
</dbReference>
<feature type="repeat" description="TPR" evidence="5">
    <location>
        <begin position="433"/>
        <end position="466"/>
    </location>
</feature>
<feature type="compositionally biased region" description="Basic and acidic residues" evidence="6">
    <location>
        <begin position="494"/>
        <end position="507"/>
    </location>
</feature>
<evidence type="ECO:0000313" key="10">
    <source>
        <dbReference type="EMBL" id="MRY83003.1"/>
    </source>
</evidence>
<name>A0A174NHP2_PARDI</name>
<dbReference type="Gene3D" id="3.40.50.410">
    <property type="entry name" value="von Willebrand factor, type A domain"/>
    <property type="match status" value="1"/>
</dbReference>
<dbReference type="SMART" id="SM00028">
    <property type="entry name" value="TPR"/>
    <property type="match status" value="3"/>
</dbReference>